<evidence type="ECO:0000259" key="6">
    <source>
        <dbReference type="Pfam" id="PF00501"/>
    </source>
</evidence>
<comment type="caution">
    <text evidence="7">The sequence shown here is derived from an EMBL/GenBank/DDBJ whole genome shotgun (WGS) entry which is preliminary data.</text>
</comment>
<evidence type="ECO:0000313" key="7">
    <source>
        <dbReference type="EMBL" id="EPZ14806.1"/>
    </source>
</evidence>
<dbReference type="NCBIfam" id="NF006134">
    <property type="entry name" value="PRK08279.1"/>
    <property type="match status" value="1"/>
</dbReference>
<dbReference type="GO" id="GO:0005324">
    <property type="term" value="F:long-chain fatty acid transmembrane transporter activity"/>
    <property type="evidence" value="ECO:0007669"/>
    <property type="project" value="TreeGrafter"/>
</dbReference>
<keyword evidence="4" id="KW-0067">ATP-binding</keyword>
<protein>
    <recommendedName>
        <fullName evidence="6">AMP-dependent synthetase/ligase domain-containing protein</fullName>
    </recommendedName>
</protein>
<dbReference type="OrthoDB" id="9766486at2"/>
<keyword evidence="8" id="KW-1185">Reference proteome</keyword>
<feature type="region of interest" description="Disordered" evidence="5">
    <location>
        <begin position="1"/>
        <end position="24"/>
    </location>
</feature>
<dbReference type="InterPro" id="IPR020845">
    <property type="entry name" value="AMP-binding_CS"/>
</dbReference>
<dbReference type="PANTHER" id="PTHR43107:SF15">
    <property type="entry name" value="FATTY ACID TRANSPORT PROTEIN 3, ISOFORM A"/>
    <property type="match status" value="1"/>
</dbReference>
<evidence type="ECO:0000256" key="5">
    <source>
        <dbReference type="SAM" id="MobiDB-lite"/>
    </source>
</evidence>
<proteinExistence type="inferred from homology"/>
<dbReference type="InterPro" id="IPR042099">
    <property type="entry name" value="ANL_N_sf"/>
</dbReference>
<keyword evidence="3" id="KW-0547">Nucleotide-binding</keyword>
<evidence type="ECO:0000256" key="4">
    <source>
        <dbReference type="ARBA" id="ARBA00022840"/>
    </source>
</evidence>
<evidence type="ECO:0000256" key="2">
    <source>
        <dbReference type="ARBA" id="ARBA00022598"/>
    </source>
</evidence>
<dbReference type="GO" id="GO:0044539">
    <property type="term" value="P:long-chain fatty acid import into cell"/>
    <property type="evidence" value="ECO:0007669"/>
    <property type="project" value="TreeGrafter"/>
</dbReference>
<name>S9ZJK6_9RHOO</name>
<dbReference type="STRING" id="1348657.M622_04950"/>
<dbReference type="AlphaFoldDB" id="S9ZJK6"/>
<dbReference type="InterPro" id="IPR045851">
    <property type="entry name" value="AMP-bd_C_sf"/>
</dbReference>
<evidence type="ECO:0000256" key="1">
    <source>
        <dbReference type="ARBA" id="ARBA00006432"/>
    </source>
</evidence>
<dbReference type="GO" id="GO:0004467">
    <property type="term" value="F:long-chain fatty acid-CoA ligase activity"/>
    <property type="evidence" value="ECO:0007669"/>
    <property type="project" value="TreeGrafter"/>
</dbReference>
<dbReference type="GO" id="GO:0005524">
    <property type="term" value="F:ATP binding"/>
    <property type="evidence" value="ECO:0007669"/>
    <property type="project" value="UniProtKB-KW"/>
</dbReference>
<gene>
    <name evidence="7" type="ORF">M622_04950</name>
</gene>
<dbReference type="FunFam" id="3.30.300.30:FF:000002">
    <property type="entry name" value="Long-chain fatty acid transport protein 1"/>
    <property type="match status" value="1"/>
</dbReference>
<accession>S9ZJK6</accession>
<dbReference type="SUPFAM" id="SSF56801">
    <property type="entry name" value="Acetyl-CoA synthetase-like"/>
    <property type="match status" value="1"/>
</dbReference>
<dbReference type="PROSITE" id="PS00455">
    <property type="entry name" value="AMP_BINDING"/>
    <property type="match status" value="1"/>
</dbReference>
<dbReference type="PATRIC" id="fig|1348657.5.peg.2746"/>
<dbReference type="GO" id="GO:0005886">
    <property type="term" value="C:plasma membrane"/>
    <property type="evidence" value="ECO:0007669"/>
    <property type="project" value="TreeGrafter"/>
</dbReference>
<feature type="domain" description="AMP-dependent synthetase/ligase" evidence="6">
    <location>
        <begin position="51"/>
        <end position="406"/>
    </location>
</feature>
<comment type="similarity">
    <text evidence="1">Belongs to the ATP-dependent AMP-binding enzyme family.</text>
</comment>
<dbReference type="PANTHER" id="PTHR43107">
    <property type="entry name" value="LONG-CHAIN FATTY ACID TRANSPORT PROTEIN"/>
    <property type="match status" value="1"/>
</dbReference>
<dbReference type="Gene3D" id="3.30.300.30">
    <property type="match status" value="1"/>
</dbReference>
<evidence type="ECO:0000256" key="3">
    <source>
        <dbReference type="ARBA" id="ARBA00022741"/>
    </source>
</evidence>
<dbReference type="Gene3D" id="3.40.50.12780">
    <property type="entry name" value="N-terminal domain of ligase-like"/>
    <property type="match status" value="1"/>
</dbReference>
<reference evidence="7 8" key="1">
    <citation type="submission" date="2013-06" db="EMBL/GenBank/DDBJ databases">
        <title>Draft genome sequence of Thauera terpenica.</title>
        <authorList>
            <person name="Liu B."/>
            <person name="Frostegard A.H."/>
            <person name="Shapleigh J.P."/>
        </authorList>
    </citation>
    <scope>NUCLEOTIDE SEQUENCE [LARGE SCALE GENOMIC DNA]</scope>
    <source>
        <strain evidence="7 8">58Eu</strain>
    </source>
</reference>
<sequence length="617" mass="68709">MTASASDLVPRRVTGSRKPVSRDETQAKLDLRSRAAMQIKPGDHYTLADRFEEKVASHGDRVFLVYGEQRLSYAEVDARANQVAHALHARGLRCGDVCALAMENRPEFFFYWLGLAKLGIVTAVINTQVSGRPLAHALETVEAKAFIVGEECLANFALTEDRPARPLYVVADAEKPATAADREILTADITAEVGAAPRTTYPRAGRAGVRAEESMLLIFTSGTTGLPKAARYSHMRWMSSGDVMEVTLKTGPDDVFYCCLPLYHGAAATSVVSTALKCGASIFLRRKFSTREFWSDVRKHGITVVQYIGEICRYLLNAPAHEDDRNHSLRCMLGAGLTPESWARWIERFGEVQIFEGWGATEANTAVINIDNYPGSVGRIPYWEKSNLRLVRFDVETESHPRDENGRYILCQPGEVGEGIAFIVDHPDVGAGRFEGYTSREATEKKILRNVFNDGDAYWSSGDLLRYDDEGYLYFVDRIGDTFRWKSENVSTAEVADALSDYPGMELLNIYGVKVPQHEGRAGMAAVVMQPGHEFDPKLFYDLTAERLPSYAAPVFVRVSGVADLTSTFKLRKVDLQRQGYDPKAFSDPLYVRDEEAGTYQPYSEEALRKARLPPFA</sequence>
<keyword evidence="2" id="KW-0436">Ligase</keyword>
<dbReference type="EMBL" id="ATJV01000070">
    <property type="protein sequence ID" value="EPZ14806.1"/>
    <property type="molecule type" value="Genomic_DNA"/>
</dbReference>
<organism evidence="7 8">
    <name type="scientific">Thauera terpenica 58Eu</name>
    <dbReference type="NCBI Taxonomy" id="1348657"/>
    <lineage>
        <taxon>Bacteria</taxon>
        <taxon>Pseudomonadati</taxon>
        <taxon>Pseudomonadota</taxon>
        <taxon>Betaproteobacteria</taxon>
        <taxon>Rhodocyclales</taxon>
        <taxon>Zoogloeaceae</taxon>
        <taxon>Thauera</taxon>
    </lineage>
</organism>
<dbReference type="RefSeq" id="WP_021250148.1">
    <property type="nucleotide sequence ID" value="NZ_ATJV01000070.1"/>
</dbReference>
<dbReference type="Proteomes" id="UP000015455">
    <property type="component" value="Unassembled WGS sequence"/>
</dbReference>
<dbReference type="eggNOG" id="COG0318">
    <property type="taxonomic scope" value="Bacteria"/>
</dbReference>
<dbReference type="Pfam" id="PF00501">
    <property type="entry name" value="AMP-binding"/>
    <property type="match status" value="1"/>
</dbReference>
<evidence type="ECO:0000313" key="8">
    <source>
        <dbReference type="Proteomes" id="UP000015455"/>
    </source>
</evidence>
<dbReference type="InterPro" id="IPR000873">
    <property type="entry name" value="AMP-dep_synth/lig_dom"/>
</dbReference>